<dbReference type="AlphaFoldDB" id="A0ABD1FHS3"/>
<dbReference type="Proteomes" id="UP001566132">
    <property type="component" value="Unassembled WGS sequence"/>
</dbReference>
<dbReference type="EMBL" id="JBDJPC010000001">
    <property type="protein sequence ID" value="KAL1518153.1"/>
    <property type="molecule type" value="Genomic_DNA"/>
</dbReference>
<keyword evidence="1" id="KW-0732">Signal</keyword>
<feature type="chain" id="PRO_5044752672" evidence="1">
    <location>
        <begin position="23"/>
        <end position="131"/>
    </location>
</feature>
<organism evidence="2 3">
    <name type="scientific">Hypothenemus hampei</name>
    <name type="common">Coffee berry borer</name>
    <dbReference type="NCBI Taxonomy" id="57062"/>
    <lineage>
        <taxon>Eukaryota</taxon>
        <taxon>Metazoa</taxon>
        <taxon>Ecdysozoa</taxon>
        <taxon>Arthropoda</taxon>
        <taxon>Hexapoda</taxon>
        <taxon>Insecta</taxon>
        <taxon>Pterygota</taxon>
        <taxon>Neoptera</taxon>
        <taxon>Endopterygota</taxon>
        <taxon>Coleoptera</taxon>
        <taxon>Polyphaga</taxon>
        <taxon>Cucujiformia</taxon>
        <taxon>Curculionidae</taxon>
        <taxon>Scolytinae</taxon>
        <taxon>Hypothenemus</taxon>
    </lineage>
</organism>
<sequence length="131" mass="15577">MELSIIIFSVFFFFLFSGTGEAYSALIQRQTTTNNNNKLTTQELIELLETVPDEGKNKFIKDNVNLGFKIEFLKEPWVSRKTKYQKRLKNKRKLIFCFCYYCRKIMTKPNWQRKSSIIIWKIVKKLDSGNC</sequence>
<gene>
    <name evidence="2" type="ORF">ABEB36_001821</name>
</gene>
<evidence type="ECO:0000313" key="3">
    <source>
        <dbReference type="Proteomes" id="UP001566132"/>
    </source>
</evidence>
<reference evidence="2 3" key="1">
    <citation type="submission" date="2024-05" db="EMBL/GenBank/DDBJ databases">
        <title>Genetic variation in Jamaican populations of the coffee berry borer (Hypothenemus hampei).</title>
        <authorList>
            <person name="Errbii M."/>
            <person name="Myrie A."/>
        </authorList>
    </citation>
    <scope>NUCLEOTIDE SEQUENCE [LARGE SCALE GENOMIC DNA]</scope>
    <source>
        <strain evidence="2">JA-Hopewell-2020-01-JO</strain>
        <tissue evidence="2">Whole body</tissue>
    </source>
</reference>
<accession>A0ABD1FHS3</accession>
<keyword evidence="3" id="KW-1185">Reference proteome</keyword>
<name>A0ABD1FHS3_HYPHA</name>
<comment type="caution">
    <text evidence="2">The sequence shown here is derived from an EMBL/GenBank/DDBJ whole genome shotgun (WGS) entry which is preliminary data.</text>
</comment>
<proteinExistence type="predicted"/>
<evidence type="ECO:0000256" key="1">
    <source>
        <dbReference type="SAM" id="SignalP"/>
    </source>
</evidence>
<evidence type="ECO:0000313" key="2">
    <source>
        <dbReference type="EMBL" id="KAL1518153.1"/>
    </source>
</evidence>
<feature type="signal peptide" evidence="1">
    <location>
        <begin position="1"/>
        <end position="22"/>
    </location>
</feature>
<protein>
    <submittedName>
        <fullName evidence="2">Uncharacterized protein</fullName>
    </submittedName>
</protein>